<protein>
    <submittedName>
        <fullName evidence="2">Uncharacterized protein</fullName>
    </submittedName>
</protein>
<dbReference type="Proteomes" id="UP000828390">
    <property type="component" value="Unassembled WGS sequence"/>
</dbReference>
<evidence type="ECO:0000313" key="2">
    <source>
        <dbReference type="EMBL" id="KAH3746428.1"/>
    </source>
</evidence>
<comment type="caution">
    <text evidence="2">The sequence shown here is derived from an EMBL/GenBank/DDBJ whole genome shotgun (WGS) entry which is preliminary data.</text>
</comment>
<reference evidence="2" key="2">
    <citation type="submission" date="2020-11" db="EMBL/GenBank/DDBJ databases">
        <authorList>
            <person name="McCartney M.A."/>
            <person name="Auch B."/>
            <person name="Kono T."/>
            <person name="Mallez S."/>
            <person name="Becker A."/>
            <person name="Gohl D.M."/>
            <person name="Silverstein K.A.T."/>
            <person name="Koren S."/>
            <person name="Bechman K.B."/>
            <person name="Herman A."/>
            <person name="Abrahante J.E."/>
            <person name="Garbe J."/>
        </authorList>
    </citation>
    <scope>NUCLEOTIDE SEQUENCE</scope>
    <source>
        <strain evidence="2">Duluth1</strain>
        <tissue evidence="2">Whole animal</tissue>
    </source>
</reference>
<keyword evidence="3" id="KW-1185">Reference proteome</keyword>
<keyword evidence="1" id="KW-1133">Transmembrane helix</keyword>
<dbReference type="EMBL" id="JAIWYP010000010">
    <property type="protein sequence ID" value="KAH3746428.1"/>
    <property type="molecule type" value="Genomic_DNA"/>
</dbReference>
<accession>A0A9D4DD37</accession>
<dbReference type="AlphaFoldDB" id="A0A9D4DD37"/>
<gene>
    <name evidence="2" type="ORF">DPMN_180836</name>
</gene>
<name>A0A9D4DD37_DREPO</name>
<organism evidence="2 3">
    <name type="scientific">Dreissena polymorpha</name>
    <name type="common">Zebra mussel</name>
    <name type="synonym">Mytilus polymorpha</name>
    <dbReference type="NCBI Taxonomy" id="45954"/>
    <lineage>
        <taxon>Eukaryota</taxon>
        <taxon>Metazoa</taxon>
        <taxon>Spiralia</taxon>
        <taxon>Lophotrochozoa</taxon>
        <taxon>Mollusca</taxon>
        <taxon>Bivalvia</taxon>
        <taxon>Autobranchia</taxon>
        <taxon>Heteroconchia</taxon>
        <taxon>Euheterodonta</taxon>
        <taxon>Imparidentia</taxon>
        <taxon>Neoheterodontei</taxon>
        <taxon>Myida</taxon>
        <taxon>Dreissenoidea</taxon>
        <taxon>Dreissenidae</taxon>
        <taxon>Dreissena</taxon>
    </lineage>
</organism>
<feature type="transmembrane region" description="Helical" evidence="1">
    <location>
        <begin position="12"/>
        <end position="32"/>
    </location>
</feature>
<keyword evidence="1" id="KW-0472">Membrane</keyword>
<keyword evidence="1" id="KW-0812">Transmembrane</keyword>
<sequence>MEASVRVRGNLIFISTVIFYFVFNFVSLQGYIQPSISLTSCNHKTASLRISNTTTGGLLYIRTDTFYNVESTVDGEMTYDCAFEDCNIQWVQFAPTPILKRDVGMAT</sequence>
<evidence type="ECO:0000313" key="3">
    <source>
        <dbReference type="Proteomes" id="UP000828390"/>
    </source>
</evidence>
<evidence type="ECO:0000256" key="1">
    <source>
        <dbReference type="SAM" id="Phobius"/>
    </source>
</evidence>
<proteinExistence type="predicted"/>
<reference evidence="2" key="1">
    <citation type="journal article" date="2019" name="bioRxiv">
        <title>The Genome of the Zebra Mussel, Dreissena polymorpha: A Resource for Invasive Species Research.</title>
        <authorList>
            <person name="McCartney M.A."/>
            <person name="Auch B."/>
            <person name="Kono T."/>
            <person name="Mallez S."/>
            <person name="Zhang Y."/>
            <person name="Obille A."/>
            <person name="Becker A."/>
            <person name="Abrahante J.E."/>
            <person name="Garbe J."/>
            <person name="Badalamenti J.P."/>
            <person name="Herman A."/>
            <person name="Mangelson H."/>
            <person name="Liachko I."/>
            <person name="Sullivan S."/>
            <person name="Sone E.D."/>
            <person name="Koren S."/>
            <person name="Silverstein K.A.T."/>
            <person name="Beckman K.B."/>
            <person name="Gohl D.M."/>
        </authorList>
    </citation>
    <scope>NUCLEOTIDE SEQUENCE</scope>
    <source>
        <strain evidence="2">Duluth1</strain>
        <tissue evidence="2">Whole animal</tissue>
    </source>
</reference>